<dbReference type="EMBL" id="MU150237">
    <property type="protein sequence ID" value="KAF9467322.1"/>
    <property type="molecule type" value="Genomic_DNA"/>
</dbReference>
<keyword evidence="9" id="KW-1185">Reference proteome</keyword>
<dbReference type="Proteomes" id="UP000807353">
    <property type="component" value="Unassembled WGS sequence"/>
</dbReference>
<keyword evidence="1 6" id="KW-0479">Metal-binding</keyword>
<dbReference type="OrthoDB" id="5817230at2759"/>
<proteinExistence type="predicted"/>
<feature type="region of interest" description="Disordered" evidence="7">
    <location>
        <begin position="1"/>
        <end position="47"/>
    </location>
</feature>
<dbReference type="GO" id="GO:0005525">
    <property type="term" value="F:GTP binding"/>
    <property type="evidence" value="ECO:0007669"/>
    <property type="project" value="UniProtKB-KW"/>
</dbReference>
<evidence type="ECO:0000256" key="2">
    <source>
        <dbReference type="ARBA" id="ARBA00022741"/>
    </source>
</evidence>
<keyword evidence="6" id="KW-0460">Magnesium</keyword>
<dbReference type="AlphaFoldDB" id="A0A9P5YED5"/>
<dbReference type="PANTHER" id="PTHR10218:SF360">
    <property type="entry name" value="GUANINE NUCLEOTIDE-BINDING PROTEIN SUBUNIT ALPHA HOMOLOG"/>
    <property type="match status" value="1"/>
</dbReference>
<keyword evidence="2 5" id="KW-0547">Nucleotide-binding</keyword>
<dbReference type="GO" id="GO:0007188">
    <property type="term" value="P:adenylate cyclase-modulating G protein-coupled receptor signaling pathway"/>
    <property type="evidence" value="ECO:0007669"/>
    <property type="project" value="TreeGrafter"/>
</dbReference>
<feature type="compositionally biased region" description="Basic and acidic residues" evidence="7">
    <location>
        <begin position="28"/>
        <end position="47"/>
    </location>
</feature>
<dbReference type="GO" id="GO:0001664">
    <property type="term" value="F:G protein-coupled receptor binding"/>
    <property type="evidence" value="ECO:0007669"/>
    <property type="project" value="TreeGrafter"/>
</dbReference>
<evidence type="ECO:0000256" key="3">
    <source>
        <dbReference type="ARBA" id="ARBA00023134"/>
    </source>
</evidence>
<evidence type="ECO:0000256" key="4">
    <source>
        <dbReference type="ARBA" id="ARBA00023224"/>
    </source>
</evidence>
<sequence length="495" mass="55786">MRSRRQSIITEDDDPLTIAMAPPPNETEAERQERLDAEKEAQKRSDAIDEELNRQRLAEKRVKCVRVLLLGQSESGKSTTLKNFQLFHSSKAFRTERASWRAVVQLNVVRSIRTILELMSEVQAATAPPQPRPTNAAPAPSYPKLTPEHLKLKMRLSPLQQVEEALLRRLTPVGSADFEATRLSPVTNLPYSNRLTVTGGEVAVNSSTPWKTAFTRLMASTTRTSFDSAQEIDFDDPKDPGVILNACAEDMIRLWNDSTIKEILNVRNLRLEDLAGFFLDSLSRVTSPRYVPTDDDILRARLKTLGVSEHRFSLKAGNMMSHDWRVFDVGGARSLRQTRTPINLLAAWAPYFDNMDAIIFLAPMSGFDQVLDEDPMVNRLEDSILLWKSIVSNPLLKATEIVLFLNKIDIFKAKLADGVQFGKYVVSYGNRPNDFDSASRYLMKKFAGIHKSASPQPRTFYCHLTAVTDVKSTHTILNNVKDMVLRQNLVDGNLL</sequence>
<gene>
    <name evidence="8" type="ORF">BDZ94DRAFT_1305407</name>
</gene>
<comment type="caution">
    <text evidence="8">The sequence shown here is derived from an EMBL/GenBank/DDBJ whole genome shotgun (WGS) entry which is preliminary data.</text>
</comment>
<dbReference type="Pfam" id="PF00503">
    <property type="entry name" value="G-alpha"/>
    <property type="match status" value="1"/>
</dbReference>
<dbReference type="PRINTS" id="PR00318">
    <property type="entry name" value="GPROTEINA"/>
</dbReference>
<organism evidence="8 9">
    <name type="scientific">Collybia nuda</name>
    <dbReference type="NCBI Taxonomy" id="64659"/>
    <lineage>
        <taxon>Eukaryota</taxon>
        <taxon>Fungi</taxon>
        <taxon>Dikarya</taxon>
        <taxon>Basidiomycota</taxon>
        <taxon>Agaricomycotina</taxon>
        <taxon>Agaricomycetes</taxon>
        <taxon>Agaricomycetidae</taxon>
        <taxon>Agaricales</taxon>
        <taxon>Tricholomatineae</taxon>
        <taxon>Clitocybaceae</taxon>
        <taxon>Collybia</taxon>
    </lineage>
</organism>
<reference evidence="8" key="1">
    <citation type="submission" date="2020-11" db="EMBL/GenBank/DDBJ databases">
        <authorList>
            <consortium name="DOE Joint Genome Institute"/>
            <person name="Ahrendt S."/>
            <person name="Riley R."/>
            <person name="Andreopoulos W."/>
            <person name="Labutti K."/>
            <person name="Pangilinan J."/>
            <person name="Ruiz-Duenas F.J."/>
            <person name="Barrasa J.M."/>
            <person name="Sanchez-Garcia M."/>
            <person name="Camarero S."/>
            <person name="Miyauchi S."/>
            <person name="Serrano A."/>
            <person name="Linde D."/>
            <person name="Babiker R."/>
            <person name="Drula E."/>
            <person name="Ayuso-Fernandez I."/>
            <person name="Pacheco R."/>
            <person name="Padilla G."/>
            <person name="Ferreira P."/>
            <person name="Barriuso J."/>
            <person name="Kellner H."/>
            <person name="Castanera R."/>
            <person name="Alfaro M."/>
            <person name="Ramirez L."/>
            <person name="Pisabarro A.G."/>
            <person name="Kuo A."/>
            <person name="Tritt A."/>
            <person name="Lipzen A."/>
            <person name="He G."/>
            <person name="Yan M."/>
            <person name="Ng V."/>
            <person name="Cullen D."/>
            <person name="Martin F."/>
            <person name="Rosso M.-N."/>
            <person name="Henrissat B."/>
            <person name="Hibbett D."/>
            <person name="Martinez A.T."/>
            <person name="Grigoriev I.V."/>
        </authorList>
    </citation>
    <scope>NUCLEOTIDE SEQUENCE</scope>
    <source>
        <strain evidence="8">CBS 247.69</strain>
    </source>
</reference>
<dbReference type="InterPro" id="IPR011025">
    <property type="entry name" value="GproteinA_insert"/>
</dbReference>
<dbReference type="Gene3D" id="3.40.50.300">
    <property type="entry name" value="P-loop containing nucleotide triphosphate hydrolases"/>
    <property type="match status" value="2"/>
</dbReference>
<dbReference type="FunFam" id="3.40.50.300:FF:000692">
    <property type="entry name" value="Guanine nucleotide-binding protein subunit alpha"/>
    <property type="match status" value="1"/>
</dbReference>
<dbReference type="CDD" id="cd00066">
    <property type="entry name" value="G-alpha"/>
    <property type="match status" value="1"/>
</dbReference>
<dbReference type="GO" id="GO:0003924">
    <property type="term" value="F:GTPase activity"/>
    <property type="evidence" value="ECO:0007669"/>
    <property type="project" value="InterPro"/>
</dbReference>
<evidence type="ECO:0000256" key="1">
    <source>
        <dbReference type="ARBA" id="ARBA00022723"/>
    </source>
</evidence>
<evidence type="ECO:0000256" key="5">
    <source>
        <dbReference type="PIRSR" id="PIRSR601019-1"/>
    </source>
</evidence>
<dbReference type="PROSITE" id="PS51882">
    <property type="entry name" value="G_ALPHA"/>
    <property type="match status" value="1"/>
</dbReference>
<name>A0A9P5YED5_9AGAR</name>
<feature type="binding site" evidence="6">
    <location>
        <position position="304"/>
    </location>
    <ligand>
        <name>Mg(2+)</name>
        <dbReference type="ChEBI" id="CHEBI:18420"/>
    </ligand>
</feature>
<evidence type="ECO:0000313" key="8">
    <source>
        <dbReference type="EMBL" id="KAF9467322.1"/>
    </source>
</evidence>
<accession>A0A9P5YED5</accession>
<dbReference type="SUPFAM" id="SSF47895">
    <property type="entry name" value="Transducin (alpha subunit), insertion domain"/>
    <property type="match status" value="1"/>
</dbReference>
<dbReference type="InterPro" id="IPR001019">
    <property type="entry name" value="Gprotein_alpha_su"/>
</dbReference>
<dbReference type="GO" id="GO:0005737">
    <property type="term" value="C:cytoplasm"/>
    <property type="evidence" value="ECO:0007669"/>
    <property type="project" value="TreeGrafter"/>
</dbReference>
<feature type="binding site" evidence="5">
    <location>
        <begin position="406"/>
        <end position="409"/>
    </location>
    <ligand>
        <name>GTP</name>
        <dbReference type="ChEBI" id="CHEBI:37565"/>
    </ligand>
</feature>
<keyword evidence="4" id="KW-0807">Transducer</keyword>
<dbReference type="GO" id="GO:0046872">
    <property type="term" value="F:metal ion binding"/>
    <property type="evidence" value="ECO:0007669"/>
    <property type="project" value="UniProtKB-KW"/>
</dbReference>
<keyword evidence="3 5" id="KW-0342">GTP-binding</keyword>
<dbReference type="Gene3D" id="1.10.400.10">
    <property type="entry name" value="GI Alpha 1, domain 2-like"/>
    <property type="match status" value="1"/>
</dbReference>
<dbReference type="GO" id="GO:0005834">
    <property type="term" value="C:heterotrimeric G-protein complex"/>
    <property type="evidence" value="ECO:0007669"/>
    <property type="project" value="TreeGrafter"/>
</dbReference>
<dbReference type="InterPro" id="IPR027417">
    <property type="entry name" value="P-loop_NTPase"/>
</dbReference>
<evidence type="ECO:0000256" key="6">
    <source>
        <dbReference type="PIRSR" id="PIRSR601019-2"/>
    </source>
</evidence>
<evidence type="ECO:0000256" key="7">
    <source>
        <dbReference type="SAM" id="MobiDB-lite"/>
    </source>
</evidence>
<dbReference type="SUPFAM" id="SSF52540">
    <property type="entry name" value="P-loop containing nucleoside triphosphate hydrolases"/>
    <property type="match status" value="1"/>
</dbReference>
<dbReference type="PANTHER" id="PTHR10218">
    <property type="entry name" value="GTP-BINDING PROTEIN ALPHA SUBUNIT"/>
    <property type="match status" value="1"/>
</dbReference>
<dbReference type="SMART" id="SM00275">
    <property type="entry name" value="G_alpha"/>
    <property type="match status" value="1"/>
</dbReference>
<evidence type="ECO:0000313" key="9">
    <source>
        <dbReference type="Proteomes" id="UP000807353"/>
    </source>
</evidence>
<dbReference type="GO" id="GO:0031683">
    <property type="term" value="F:G-protein beta/gamma-subunit complex binding"/>
    <property type="evidence" value="ECO:0007669"/>
    <property type="project" value="InterPro"/>
</dbReference>
<protein>
    <submittedName>
        <fullName evidence="8">Guanine nucleotide binding protein, alpha subunit</fullName>
    </submittedName>
</protein>
<feature type="binding site" evidence="5">
    <location>
        <begin position="298"/>
        <end position="304"/>
    </location>
    <ligand>
        <name>GTP</name>
        <dbReference type="ChEBI" id="CHEBI:37565"/>
    </ligand>
</feature>